<evidence type="ECO:0000256" key="1">
    <source>
        <dbReference type="ARBA" id="ARBA00004167"/>
    </source>
</evidence>
<gene>
    <name evidence="11" type="ORF">EJ03DRAFT_76447</name>
</gene>
<organism evidence="11 12">
    <name type="scientific">Teratosphaeria nubilosa</name>
    <dbReference type="NCBI Taxonomy" id="161662"/>
    <lineage>
        <taxon>Eukaryota</taxon>
        <taxon>Fungi</taxon>
        <taxon>Dikarya</taxon>
        <taxon>Ascomycota</taxon>
        <taxon>Pezizomycotina</taxon>
        <taxon>Dothideomycetes</taxon>
        <taxon>Dothideomycetidae</taxon>
        <taxon>Mycosphaerellales</taxon>
        <taxon>Teratosphaeriaceae</taxon>
        <taxon>Teratosphaeria</taxon>
    </lineage>
</organism>
<evidence type="ECO:0000256" key="10">
    <source>
        <dbReference type="SAM" id="Phobius"/>
    </source>
</evidence>
<proteinExistence type="predicted"/>
<evidence type="ECO:0000313" key="12">
    <source>
        <dbReference type="Proteomes" id="UP000799436"/>
    </source>
</evidence>
<evidence type="ECO:0000256" key="9">
    <source>
        <dbReference type="SAM" id="MobiDB-lite"/>
    </source>
</evidence>
<dbReference type="EMBL" id="ML995827">
    <property type="protein sequence ID" value="KAF2770195.1"/>
    <property type="molecule type" value="Genomic_DNA"/>
</dbReference>
<protein>
    <recommendedName>
        <fullName evidence="2">receptor protein-tyrosine kinase</fullName>
        <ecNumber evidence="2">2.7.10.1</ecNumber>
    </recommendedName>
</protein>
<dbReference type="AlphaFoldDB" id="A0A6G1LBH0"/>
<keyword evidence="12" id="KW-1185">Reference proteome</keyword>
<dbReference type="PANTHER" id="PTHR15549:SF27">
    <property type="entry name" value="CHITIN-BINDING TYPE-1 DOMAIN-CONTAINING PROTEIN"/>
    <property type="match status" value="1"/>
</dbReference>
<keyword evidence="3" id="KW-0808">Transferase</keyword>
<keyword evidence="8" id="KW-0829">Tyrosine-protein kinase</keyword>
<evidence type="ECO:0000256" key="4">
    <source>
        <dbReference type="ARBA" id="ARBA00022692"/>
    </source>
</evidence>
<evidence type="ECO:0000256" key="8">
    <source>
        <dbReference type="ARBA" id="ARBA00023137"/>
    </source>
</evidence>
<dbReference type="EC" id="2.7.10.1" evidence="2"/>
<evidence type="ECO:0000313" key="11">
    <source>
        <dbReference type="EMBL" id="KAF2770195.1"/>
    </source>
</evidence>
<dbReference type="GO" id="GO:0071944">
    <property type="term" value="C:cell periphery"/>
    <property type="evidence" value="ECO:0007669"/>
    <property type="project" value="UniProtKB-ARBA"/>
</dbReference>
<evidence type="ECO:0000256" key="2">
    <source>
        <dbReference type="ARBA" id="ARBA00011902"/>
    </source>
</evidence>
<dbReference type="PANTHER" id="PTHR15549">
    <property type="entry name" value="PAIRED IMMUNOGLOBULIN-LIKE TYPE 2 RECEPTOR"/>
    <property type="match status" value="1"/>
</dbReference>
<dbReference type="Proteomes" id="UP000799436">
    <property type="component" value="Unassembled WGS sequence"/>
</dbReference>
<keyword evidence="6 10" id="KW-1133">Transmembrane helix</keyword>
<reference evidence="11" key="1">
    <citation type="journal article" date="2020" name="Stud. Mycol.">
        <title>101 Dothideomycetes genomes: a test case for predicting lifestyles and emergence of pathogens.</title>
        <authorList>
            <person name="Haridas S."/>
            <person name="Albert R."/>
            <person name="Binder M."/>
            <person name="Bloem J."/>
            <person name="Labutti K."/>
            <person name="Salamov A."/>
            <person name="Andreopoulos B."/>
            <person name="Baker S."/>
            <person name="Barry K."/>
            <person name="Bills G."/>
            <person name="Bluhm B."/>
            <person name="Cannon C."/>
            <person name="Castanera R."/>
            <person name="Culley D."/>
            <person name="Daum C."/>
            <person name="Ezra D."/>
            <person name="Gonzalez J."/>
            <person name="Henrissat B."/>
            <person name="Kuo A."/>
            <person name="Liang C."/>
            <person name="Lipzen A."/>
            <person name="Lutzoni F."/>
            <person name="Magnuson J."/>
            <person name="Mondo S."/>
            <person name="Nolan M."/>
            <person name="Ohm R."/>
            <person name="Pangilinan J."/>
            <person name="Park H.-J."/>
            <person name="Ramirez L."/>
            <person name="Alfaro M."/>
            <person name="Sun H."/>
            <person name="Tritt A."/>
            <person name="Yoshinaga Y."/>
            <person name="Zwiers L.-H."/>
            <person name="Turgeon B."/>
            <person name="Goodwin S."/>
            <person name="Spatafora J."/>
            <person name="Crous P."/>
            <person name="Grigoriev I."/>
        </authorList>
    </citation>
    <scope>NUCLEOTIDE SEQUENCE</scope>
    <source>
        <strain evidence="11">CBS 116005</strain>
    </source>
</reference>
<sequence length="144" mass="15264">MKARAPTATTSSSASASSTMAWTISSAPTPNHTTNIGAIAGGVVGGVLGLALLSAVIAYLLRRSRRRRRSGPQHSSLGGKHHDKEANRANNPGELDGMAMSELHPEARSYEADAGQLHELPGEYQPPELLVKSPTTRSRERGWA</sequence>
<feature type="transmembrane region" description="Helical" evidence="10">
    <location>
        <begin position="36"/>
        <end position="61"/>
    </location>
</feature>
<dbReference type="InterPro" id="IPR044912">
    <property type="entry name" value="Egfr_JX_dom"/>
</dbReference>
<dbReference type="GO" id="GO:0004714">
    <property type="term" value="F:transmembrane receptor protein tyrosine kinase activity"/>
    <property type="evidence" value="ECO:0007669"/>
    <property type="project" value="UniProtKB-EC"/>
</dbReference>
<evidence type="ECO:0000256" key="7">
    <source>
        <dbReference type="ARBA" id="ARBA00023136"/>
    </source>
</evidence>
<keyword evidence="7 10" id="KW-0472">Membrane</keyword>
<comment type="subcellular location">
    <subcellularLocation>
        <location evidence="1">Membrane</location>
        <topology evidence="1">Single-pass membrane protein</topology>
    </subcellularLocation>
</comment>
<evidence type="ECO:0000256" key="6">
    <source>
        <dbReference type="ARBA" id="ARBA00022989"/>
    </source>
</evidence>
<keyword evidence="5" id="KW-0418">Kinase</keyword>
<dbReference type="InterPro" id="IPR051694">
    <property type="entry name" value="Immunoregulatory_rcpt-like"/>
</dbReference>
<feature type="region of interest" description="Disordered" evidence="9">
    <location>
        <begin position="63"/>
        <end position="144"/>
    </location>
</feature>
<evidence type="ECO:0000256" key="3">
    <source>
        <dbReference type="ARBA" id="ARBA00022679"/>
    </source>
</evidence>
<name>A0A6G1LBH0_9PEZI</name>
<dbReference type="Gene3D" id="6.10.250.2930">
    <property type="match status" value="1"/>
</dbReference>
<keyword evidence="4 10" id="KW-0812">Transmembrane</keyword>
<dbReference type="GO" id="GO:0016020">
    <property type="term" value="C:membrane"/>
    <property type="evidence" value="ECO:0007669"/>
    <property type="project" value="UniProtKB-SubCell"/>
</dbReference>
<accession>A0A6G1LBH0</accession>
<evidence type="ECO:0000256" key="5">
    <source>
        <dbReference type="ARBA" id="ARBA00022777"/>
    </source>
</evidence>